<dbReference type="Gene3D" id="3.40.50.1820">
    <property type="entry name" value="alpha/beta hydrolase"/>
    <property type="match status" value="1"/>
</dbReference>
<dbReference type="InterPro" id="IPR029058">
    <property type="entry name" value="AB_hydrolase_fold"/>
</dbReference>
<evidence type="ECO:0000256" key="6">
    <source>
        <dbReference type="ARBA" id="ARBA00022729"/>
    </source>
</evidence>
<sequence length="439" mass="48937">MLVAFQLSIQAAKSEPLIPDEAWDYVEVRPNAHMFWWFYGAQVKDPAQRFQKPLLMWLQGGPGASSTGYGNFAEIGPLDVGLESRNTTWIREANIVFVDNPVGCGYSYVKDPSALTRNISEITADLVTFFKAFLLKFPIFQKIPFFIAGESYGGKMAAAFGKALYILINEKKIQCKLNGLALGDSLISFEDTVLSYGLYLFSFSLLDGKDYNNVQELATETSSAASKGDFKTAMDLSDKGNKLIANVTDNVDVYYVLRHNVLDSVSAQSHICKNTFRLSHDQMFVQYVIRAHHDPLFELMNGPIRKKLGIIPENVTWGGQSDLVAISQRNDIPSSVLSDVGELVRGGVKVIVYEGQLDMICGTVGPELWISKLQWDGMPEFLKASRKPLYAPSKLEKRETGAFLKSYKNFGLYYILNAGHMVPIDAPEMALEMIKNVLN</sequence>
<comment type="subcellular location">
    <subcellularLocation>
        <location evidence="1">Secreted</location>
    </subcellularLocation>
</comment>
<dbReference type="InterPro" id="IPR018202">
    <property type="entry name" value="Ser_caboxypep_ser_AS"/>
</dbReference>
<dbReference type="PROSITE" id="PS00131">
    <property type="entry name" value="CARBOXYPEPT_SER_SER"/>
    <property type="match status" value="1"/>
</dbReference>
<proteinExistence type="inferred from homology"/>
<dbReference type="AlphaFoldDB" id="A0A2B4S886"/>
<keyword evidence="12" id="KW-1185">Reference proteome</keyword>
<accession>A0A2B4S886</accession>
<dbReference type="FunFam" id="3.40.50.1820:FF:000075">
    <property type="entry name" value="Carboxypeptidase"/>
    <property type="match status" value="1"/>
</dbReference>
<organism evidence="11 12">
    <name type="scientific">Stylophora pistillata</name>
    <name type="common">Smooth cauliflower coral</name>
    <dbReference type="NCBI Taxonomy" id="50429"/>
    <lineage>
        <taxon>Eukaryota</taxon>
        <taxon>Metazoa</taxon>
        <taxon>Cnidaria</taxon>
        <taxon>Anthozoa</taxon>
        <taxon>Hexacorallia</taxon>
        <taxon>Scleractinia</taxon>
        <taxon>Astrocoeniina</taxon>
        <taxon>Pocilloporidae</taxon>
        <taxon>Stylophora</taxon>
    </lineage>
</organism>
<keyword evidence="6" id="KW-0732">Signal</keyword>
<evidence type="ECO:0000256" key="5">
    <source>
        <dbReference type="ARBA" id="ARBA00022670"/>
    </source>
</evidence>
<dbReference type="PANTHER" id="PTHR11802:SF3">
    <property type="entry name" value="RETINOID-INDUCIBLE SERINE CARBOXYPEPTIDASE"/>
    <property type="match status" value="1"/>
</dbReference>
<evidence type="ECO:0000256" key="9">
    <source>
        <dbReference type="ARBA" id="ARBA00055847"/>
    </source>
</evidence>
<evidence type="ECO:0000256" key="4">
    <source>
        <dbReference type="ARBA" id="ARBA00022645"/>
    </source>
</evidence>
<evidence type="ECO:0000256" key="3">
    <source>
        <dbReference type="ARBA" id="ARBA00022525"/>
    </source>
</evidence>
<gene>
    <name evidence="11" type="primary">SCPEP1</name>
    <name evidence="11" type="ORF">AWC38_SpisGene10582</name>
</gene>
<comment type="function">
    <text evidence="9">May be involved in vascular wall and kidney homeostasis.</text>
</comment>
<keyword evidence="3" id="KW-0964">Secreted</keyword>
<evidence type="ECO:0000256" key="7">
    <source>
        <dbReference type="ARBA" id="ARBA00022801"/>
    </source>
</evidence>
<comment type="similarity">
    <text evidence="2 10">Belongs to the peptidase S10 family.</text>
</comment>
<keyword evidence="8" id="KW-0325">Glycoprotein</keyword>
<evidence type="ECO:0000313" key="12">
    <source>
        <dbReference type="Proteomes" id="UP000225706"/>
    </source>
</evidence>
<keyword evidence="5 10" id="KW-0645">Protease</keyword>
<dbReference type="EMBL" id="LSMT01000166">
    <property type="protein sequence ID" value="PFX24817.1"/>
    <property type="molecule type" value="Genomic_DNA"/>
</dbReference>
<dbReference type="GO" id="GO:0004185">
    <property type="term" value="F:serine-type carboxypeptidase activity"/>
    <property type="evidence" value="ECO:0007669"/>
    <property type="project" value="UniProtKB-UniRule"/>
</dbReference>
<dbReference type="PANTHER" id="PTHR11802">
    <property type="entry name" value="SERINE PROTEASE FAMILY S10 SERINE CARBOXYPEPTIDASE"/>
    <property type="match status" value="1"/>
</dbReference>
<keyword evidence="4 10" id="KW-0121">Carboxypeptidase</keyword>
<evidence type="ECO:0000313" key="11">
    <source>
        <dbReference type="EMBL" id="PFX24817.1"/>
    </source>
</evidence>
<evidence type="ECO:0000256" key="1">
    <source>
        <dbReference type="ARBA" id="ARBA00004613"/>
    </source>
</evidence>
<comment type="caution">
    <text evidence="11">The sequence shown here is derived from an EMBL/GenBank/DDBJ whole genome shotgun (WGS) entry which is preliminary data.</text>
</comment>
<keyword evidence="7 10" id="KW-0378">Hydrolase</keyword>
<evidence type="ECO:0000256" key="10">
    <source>
        <dbReference type="RuleBase" id="RU361156"/>
    </source>
</evidence>
<dbReference type="PRINTS" id="PR00724">
    <property type="entry name" value="CRBOXYPTASEC"/>
</dbReference>
<dbReference type="Proteomes" id="UP000225706">
    <property type="component" value="Unassembled WGS sequence"/>
</dbReference>
<dbReference type="GO" id="GO:0006508">
    <property type="term" value="P:proteolysis"/>
    <property type="evidence" value="ECO:0007669"/>
    <property type="project" value="UniProtKB-KW"/>
</dbReference>
<dbReference type="GO" id="GO:0005576">
    <property type="term" value="C:extracellular region"/>
    <property type="evidence" value="ECO:0007669"/>
    <property type="project" value="UniProtKB-SubCell"/>
</dbReference>
<dbReference type="EC" id="3.4.16.-" evidence="10"/>
<dbReference type="OrthoDB" id="443318at2759"/>
<evidence type="ECO:0000256" key="2">
    <source>
        <dbReference type="ARBA" id="ARBA00009431"/>
    </source>
</evidence>
<evidence type="ECO:0000256" key="8">
    <source>
        <dbReference type="ARBA" id="ARBA00023180"/>
    </source>
</evidence>
<dbReference type="SUPFAM" id="SSF53474">
    <property type="entry name" value="alpha/beta-Hydrolases"/>
    <property type="match status" value="1"/>
</dbReference>
<dbReference type="Pfam" id="PF00450">
    <property type="entry name" value="Peptidase_S10"/>
    <property type="match status" value="1"/>
</dbReference>
<dbReference type="InterPro" id="IPR001563">
    <property type="entry name" value="Peptidase_S10"/>
</dbReference>
<name>A0A2B4S886_STYPI</name>
<reference evidence="12" key="1">
    <citation type="journal article" date="2017" name="bioRxiv">
        <title>Comparative analysis of the genomes of Stylophora pistillata and Acropora digitifera provides evidence for extensive differences between species of corals.</title>
        <authorList>
            <person name="Voolstra C.R."/>
            <person name="Li Y."/>
            <person name="Liew Y.J."/>
            <person name="Baumgarten S."/>
            <person name="Zoccola D."/>
            <person name="Flot J.-F."/>
            <person name="Tambutte S."/>
            <person name="Allemand D."/>
            <person name="Aranda M."/>
        </authorList>
    </citation>
    <scope>NUCLEOTIDE SEQUENCE [LARGE SCALE GENOMIC DNA]</scope>
</reference>
<protein>
    <recommendedName>
        <fullName evidence="10">Carboxypeptidase</fullName>
        <ecNumber evidence="10">3.4.16.-</ecNumber>
    </recommendedName>
</protein>